<sequence length="421" mass="46294">MDRDIFNDFLSDDGSPHLGRNVVITSSNEPDNSNSPYFNPSQGSSLNEKRGRANSIYREKYQKLKKIVKDFVFELLFTICLCIVIHSFHCTILQGTHEAIPGSECAKYRQKRAENAALCDEVARMQEKILIAKEERRYLLKKLQGFQASKDGTVQTTPATSLPSSTSTPATSSKNTTGDNNAEPQTKKKPPAKKRPAPKATGEEGAKPKAKRRKVPVDKRLVTPIPLDVAGRPIFPIVLGSLTIHSLGVIVSDRPGYHTEQCIYPVGFCSSRTYASLKNPITQCLYQCTVTDSPFGPRFEITPEDDPGHSLLGGTPNEVHSALLKSLNTVCGKEVVSIDGQGAKFFGLSHPTVQNLIQSCGGARKCSDYRWVQFEVAKVAEGEEDHITKDFDPTINFDVLLHIIKESTPVHHASSGLMAAR</sequence>
<dbReference type="AlphaFoldDB" id="A0AAV4PDM1"/>
<keyword evidence="5" id="KW-0472">Membrane</keyword>
<dbReference type="InterPro" id="IPR003889">
    <property type="entry name" value="FYrich_C"/>
</dbReference>
<evidence type="ECO:0000256" key="3">
    <source>
        <dbReference type="SAM" id="Coils"/>
    </source>
</evidence>
<organism evidence="6 7">
    <name type="scientific">Caerostris darwini</name>
    <dbReference type="NCBI Taxonomy" id="1538125"/>
    <lineage>
        <taxon>Eukaryota</taxon>
        <taxon>Metazoa</taxon>
        <taxon>Ecdysozoa</taxon>
        <taxon>Arthropoda</taxon>
        <taxon>Chelicerata</taxon>
        <taxon>Arachnida</taxon>
        <taxon>Araneae</taxon>
        <taxon>Araneomorphae</taxon>
        <taxon>Entelegynae</taxon>
        <taxon>Araneoidea</taxon>
        <taxon>Araneidae</taxon>
        <taxon>Caerostris</taxon>
    </lineage>
</organism>
<feature type="region of interest" description="Disordered" evidence="4">
    <location>
        <begin position="151"/>
        <end position="217"/>
    </location>
</feature>
<feature type="compositionally biased region" description="Basic residues" evidence="4">
    <location>
        <begin position="187"/>
        <end position="197"/>
    </location>
</feature>
<accession>A0AAV4PDM1</accession>
<dbReference type="Proteomes" id="UP001054837">
    <property type="component" value="Unassembled WGS sequence"/>
</dbReference>
<keyword evidence="5" id="KW-1133">Transmembrane helix</keyword>
<dbReference type="EMBL" id="BPLQ01002713">
    <property type="protein sequence ID" value="GIX95290.1"/>
    <property type="molecule type" value="Genomic_DNA"/>
</dbReference>
<keyword evidence="2" id="KW-0539">Nucleus</keyword>
<evidence type="ECO:0000256" key="5">
    <source>
        <dbReference type="SAM" id="Phobius"/>
    </source>
</evidence>
<reference evidence="6 7" key="1">
    <citation type="submission" date="2021-06" db="EMBL/GenBank/DDBJ databases">
        <title>Caerostris darwini draft genome.</title>
        <authorList>
            <person name="Kono N."/>
            <person name="Arakawa K."/>
        </authorList>
    </citation>
    <scope>NUCLEOTIDE SEQUENCE [LARGE SCALE GENOMIC DNA]</scope>
</reference>
<feature type="region of interest" description="Disordered" evidence="4">
    <location>
        <begin position="20"/>
        <end position="50"/>
    </location>
</feature>
<dbReference type="Gene3D" id="3.30.160.360">
    <property type="match status" value="1"/>
</dbReference>
<evidence type="ECO:0000256" key="4">
    <source>
        <dbReference type="SAM" id="MobiDB-lite"/>
    </source>
</evidence>
<dbReference type="PANTHER" id="PTHR22715:SF0">
    <property type="entry name" value="TRANSFORMING GROWTH FACTOR BETA REGULATOR 1"/>
    <property type="match status" value="1"/>
</dbReference>
<evidence type="ECO:0000256" key="2">
    <source>
        <dbReference type="ARBA" id="ARBA00023242"/>
    </source>
</evidence>
<dbReference type="InterPro" id="IPR003888">
    <property type="entry name" value="FYrich_N"/>
</dbReference>
<protein>
    <submittedName>
        <fullName evidence="6">Transforming growth factor beta regulator 1</fullName>
    </submittedName>
</protein>
<gene>
    <name evidence="6" type="primary">TBRG1</name>
    <name evidence="6" type="ORF">CDAR_92472</name>
</gene>
<feature type="coiled-coil region" evidence="3">
    <location>
        <begin position="108"/>
        <end position="135"/>
    </location>
</feature>
<feature type="transmembrane region" description="Helical" evidence="5">
    <location>
        <begin position="71"/>
        <end position="89"/>
    </location>
</feature>
<feature type="compositionally biased region" description="Polar residues" evidence="4">
    <location>
        <begin position="174"/>
        <end position="184"/>
    </location>
</feature>
<dbReference type="SMART" id="SM00542">
    <property type="entry name" value="FYRC"/>
    <property type="match status" value="1"/>
</dbReference>
<dbReference type="GO" id="GO:0005634">
    <property type="term" value="C:nucleus"/>
    <property type="evidence" value="ECO:0007669"/>
    <property type="project" value="UniProtKB-SubCell"/>
</dbReference>
<name>A0AAV4PDM1_9ARAC</name>
<dbReference type="PROSITE" id="PS51542">
    <property type="entry name" value="FYRN"/>
    <property type="match status" value="1"/>
</dbReference>
<dbReference type="Pfam" id="PF05965">
    <property type="entry name" value="FYRC"/>
    <property type="match status" value="1"/>
</dbReference>
<proteinExistence type="predicted"/>
<feature type="compositionally biased region" description="Low complexity" evidence="4">
    <location>
        <begin position="156"/>
        <end position="173"/>
    </location>
</feature>
<evidence type="ECO:0000313" key="6">
    <source>
        <dbReference type="EMBL" id="GIX95290.1"/>
    </source>
</evidence>
<dbReference type="InterPro" id="IPR040092">
    <property type="entry name" value="TBRG1"/>
</dbReference>
<dbReference type="SMART" id="SM00541">
    <property type="entry name" value="FYRN"/>
    <property type="match status" value="1"/>
</dbReference>
<dbReference type="GO" id="GO:0051726">
    <property type="term" value="P:regulation of cell cycle"/>
    <property type="evidence" value="ECO:0007669"/>
    <property type="project" value="TreeGrafter"/>
</dbReference>
<evidence type="ECO:0000256" key="1">
    <source>
        <dbReference type="ARBA" id="ARBA00004123"/>
    </source>
</evidence>
<comment type="subcellular location">
    <subcellularLocation>
        <location evidence="1">Nucleus</location>
    </subcellularLocation>
</comment>
<dbReference type="PROSITE" id="PS51543">
    <property type="entry name" value="FYRC"/>
    <property type="match status" value="1"/>
</dbReference>
<dbReference type="Pfam" id="PF05964">
    <property type="entry name" value="FYRN"/>
    <property type="match status" value="1"/>
</dbReference>
<keyword evidence="5" id="KW-0812">Transmembrane</keyword>
<keyword evidence="7" id="KW-1185">Reference proteome</keyword>
<feature type="compositionally biased region" description="Polar residues" evidence="4">
    <location>
        <begin position="23"/>
        <end position="46"/>
    </location>
</feature>
<comment type="caution">
    <text evidence="6">The sequence shown here is derived from an EMBL/GenBank/DDBJ whole genome shotgun (WGS) entry which is preliminary data.</text>
</comment>
<evidence type="ECO:0000313" key="7">
    <source>
        <dbReference type="Proteomes" id="UP001054837"/>
    </source>
</evidence>
<keyword evidence="3" id="KW-0175">Coiled coil</keyword>
<dbReference type="PANTHER" id="PTHR22715">
    <property type="entry name" value="TRANSFORMING GROWTH FACTOR BETA REGULATED GENE 1"/>
    <property type="match status" value="1"/>
</dbReference>